<organism evidence="2 3">
    <name type="scientific">Claviceps pazoutovae</name>
    <dbReference type="NCBI Taxonomy" id="1649127"/>
    <lineage>
        <taxon>Eukaryota</taxon>
        <taxon>Fungi</taxon>
        <taxon>Dikarya</taxon>
        <taxon>Ascomycota</taxon>
        <taxon>Pezizomycotina</taxon>
        <taxon>Sordariomycetes</taxon>
        <taxon>Hypocreomycetidae</taxon>
        <taxon>Hypocreales</taxon>
        <taxon>Clavicipitaceae</taxon>
        <taxon>Claviceps</taxon>
    </lineage>
</organism>
<name>A0A9P7SHS7_9HYPO</name>
<dbReference type="EMBL" id="SRPO01000075">
    <property type="protein sequence ID" value="KAG5942821.1"/>
    <property type="molecule type" value="Genomic_DNA"/>
</dbReference>
<feature type="domain" description="Helitron helicase-like" evidence="1">
    <location>
        <begin position="47"/>
        <end position="198"/>
    </location>
</feature>
<evidence type="ECO:0000259" key="1">
    <source>
        <dbReference type="Pfam" id="PF14214"/>
    </source>
</evidence>
<evidence type="ECO:0000313" key="2">
    <source>
        <dbReference type="EMBL" id="KAG5942821.1"/>
    </source>
</evidence>
<dbReference type="Proteomes" id="UP000706124">
    <property type="component" value="Unassembled WGS sequence"/>
</dbReference>
<accession>A0A9P7SHS7</accession>
<protein>
    <recommendedName>
        <fullName evidence="1">Helitron helicase-like domain-containing protein</fullName>
    </recommendedName>
</protein>
<comment type="caution">
    <text evidence="2">The sequence shown here is derived from an EMBL/GenBank/DDBJ whole genome shotgun (WGS) entry which is preliminary data.</text>
</comment>
<dbReference type="Pfam" id="PF14214">
    <property type="entry name" value="Helitron_like_N"/>
    <property type="match status" value="1"/>
</dbReference>
<dbReference type="AlphaFoldDB" id="A0A9P7SHS7"/>
<sequence>MPAIRSTPISDIGVKTRILSRAYPSLYPWGKGDFATSRQRTVDIKPYVQHMLRLSHGGFARHPMWHHTCFDMLMRTQTANISTYFFKKDNSVPLTVPESRDTINSDGPESKELMSSIICFSSTIAGTRAYWTAKRGQLDAMVRTLGCPALFLTFSAADLHWQDLARLMPRYDEWCSASDAGKTRIARENLKNRSHIAASYSGRSDKPFGSRSVFY</sequence>
<reference evidence="2 3" key="1">
    <citation type="journal article" date="2020" name="bioRxiv">
        <title>Whole genome comparisons of ergot fungi reveals the divergence and evolution of species within the genus Claviceps are the result of varying mechanisms driving genome evolution and host range expansion.</title>
        <authorList>
            <person name="Wyka S.A."/>
            <person name="Mondo S.J."/>
            <person name="Liu M."/>
            <person name="Dettman J."/>
            <person name="Nalam V."/>
            <person name="Broders K.D."/>
        </authorList>
    </citation>
    <scope>NUCLEOTIDE SEQUENCE [LARGE SCALE GENOMIC DNA]</scope>
    <source>
        <strain evidence="2 3">CCC 1485</strain>
    </source>
</reference>
<evidence type="ECO:0000313" key="3">
    <source>
        <dbReference type="Proteomes" id="UP000706124"/>
    </source>
</evidence>
<gene>
    <name evidence="2" type="ORF">E4U60_007065</name>
</gene>
<keyword evidence="3" id="KW-1185">Reference proteome</keyword>
<proteinExistence type="predicted"/>
<dbReference type="InterPro" id="IPR025476">
    <property type="entry name" value="Helitron_helicase-like"/>
</dbReference>
<dbReference type="OrthoDB" id="5153853at2759"/>